<dbReference type="PANTHER" id="PTHR14002">
    <property type="entry name" value="ENDOGLIN/TGF-BETA RECEPTOR TYPE III"/>
    <property type="match status" value="1"/>
</dbReference>
<dbReference type="STRING" id="947166.A0A1D1UVZ6"/>
<dbReference type="PANTHER" id="PTHR14002:SF43">
    <property type="entry name" value="DELTA-LIKE PROTEIN"/>
    <property type="match status" value="1"/>
</dbReference>
<dbReference type="InterPro" id="IPR001507">
    <property type="entry name" value="ZP_dom"/>
</dbReference>
<feature type="domain" description="ZP" evidence="3">
    <location>
        <begin position="326"/>
        <end position="574"/>
    </location>
</feature>
<evidence type="ECO:0000259" key="3">
    <source>
        <dbReference type="PROSITE" id="PS51034"/>
    </source>
</evidence>
<dbReference type="SUPFAM" id="SSF52058">
    <property type="entry name" value="L domain-like"/>
    <property type="match status" value="1"/>
</dbReference>
<dbReference type="Pfam" id="PF23344">
    <property type="entry name" value="ZP-N"/>
    <property type="match status" value="1"/>
</dbReference>
<dbReference type="InterPro" id="IPR032675">
    <property type="entry name" value="LRR_dom_sf"/>
</dbReference>
<dbReference type="Gene3D" id="3.80.10.10">
    <property type="entry name" value="Ribonuclease Inhibitor"/>
    <property type="match status" value="1"/>
</dbReference>
<dbReference type="InterPro" id="IPR055355">
    <property type="entry name" value="ZP-C"/>
</dbReference>
<organism evidence="4 5">
    <name type="scientific">Ramazzottius varieornatus</name>
    <name type="common">Water bear</name>
    <name type="synonym">Tardigrade</name>
    <dbReference type="NCBI Taxonomy" id="947166"/>
    <lineage>
        <taxon>Eukaryota</taxon>
        <taxon>Metazoa</taxon>
        <taxon>Ecdysozoa</taxon>
        <taxon>Tardigrada</taxon>
        <taxon>Eutardigrada</taxon>
        <taxon>Parachela</taxon>
        <taxon>Hypsibioidea</taxon>
        <taxon>Ramazzottiidae</taxon>
        <taxon>Ramazzottius</taxon>
    </lineage>
</organism>
<dbReference type="SMART" id="SM00241">
    <property type="entry name" value="ZP"/>
    <property type="match status" value="1"/>
</dbReference>
<dbReference type="InterPro" id="IPR042235">
    <property type="entry name" value="ZP-C_dom"/>
</dbReference>
<dbReference type="Proteomes" id="UP000186922">
    <property type="component" value="Unassembled WGS sequence"/>
</dbReference>
<dbReference type="Gene3D" id="2.60.40.3210">
    <property type="entry name" value="Zona pellucida, ZP-N domain"/>
    <property type="match status" value="1"/>
</dbReference>
<keyword evidence="1" id="KW-0732">Signal</keyword>
<evidence type="ECO:0000256" key="2">
    <source>
        <dbReference type="ARBA" id="ARBA00023157"/>
    </source>
</evidence>
<accession>A0A1D1UVZ6</accession>
<evidence type="ECO:0000313" key="4">
    <source>
        <dbReference type="EMBL" id="GAU90328.1"/>
    </source>
</evidence>
<keyword evidence="2" id="KW-1015">Disulfide bond</keyword>
<dbReference type="InterPro" id="IPR055356">
    <property type="entry name" value="ZP-N"/>
</dbReference>
<dbReference type="OrthoDB" id="10063988at2759"/>
<name>A0A1D1UVZ6_RAMVA</name>
<dbReference type="EMBL" id="BDGG01000001">
    <property type="protein sequence ID" value="GAU90328.1"/>
    <property type="molecule type" value="Genomic_DNA"/>
</dbReference>
<keyword evidence="5" id="KW-1185">Reference proteome</keyword>
<dbReference type="PROSITE" id="PS51257">
    <property type="entry name" value="PROKAR_LIPOPROTEIN"/>
    <property type="match status" value="1"/>
</dbReference>
<dbReference type="PROSITE" id="PS51034">
    <property type="entry name" value="ZP_2"/>
    <property type="match status" value="1"/>
</dbReference>
<sequence>MDLRTWTRICFKVFINILPILSLAACGPLGPLGPYGKCPDSNASERLNERCRLRRFIHPRDNNTLLQCASATSYDLHDALAQYAARKCHFVLFLDIISIYGNDTLDLAEDAFEAIPSITTHLQLWGLTWIVPKNWNELTPFVLTNTITQLHLVNMRFIPPDNLLPFDLFKGLDKVERLAIFHTELPLIEEGFFDVFPRLSCLKLYNISIPCMCPMKWFHDWLLSNQFTMIFNGDMDCGLYSTNCYGNGLDGVFIFSPDVDSTLAACASTPKISAKMGDFTLPSSLTASGTGLDDSFKVGDEERADKMMYQAERRSDVQQLDPITLECKPEGFRILIPLRTSPIRRAEFWNHGHVPACSSDKNEETSERMLVLTSNYSSCGTLLMEDEESLIFQNVVVVQHPEAANNSNDLIERVEFSMIPVVCNFMRADQFSFLQSTDLQPASVRRMKDPLSGNSTAKVRIEIVNAVASALNNVFSFDIYAEAITDLRLSLMVETLYATPTDNRTAEKRYDIIVEGCSKDLTLKAAPLKDKVGFRFTISPFKFRGDASNDVYLHGHALLCNNVDEKCEFVCPSQAPAPRLAGYPYGRSLHASSFNLDLVKYSKDSVLKSAEMLKR</sequence>
<evidence type="ECO:0000256" key="1">
    <source>
        <dbReference type="ARBA" id="ARBA00022729"/>
    </source>
</evidence>
<reference evidence="4 5" key="1">
    <citation type="journal article" date="2016" name="Nat. Commun.">
        <title>Extremotolerant tardigrade genome and improved radiotolerance of human cultured cells by tardigrade-unique protein.</title>
        <authorList>
            <person name="Hashimoto T."/>
            <person name="Horikawa D.D."/>
            <person name="Saito Y."/>
            <person name="Kuwahara H."/>
            <person name="Kozuka-Hata H."/>
            <person name="Shin-I T."/>
            <person name="Minakuchi Y."/>
            <person name="Ohishi K."/>
            <person name="Motoyama A."/>
            <person name="Aizu T."/>
            <person name="Enomoto A."/>
            <person name="Kondo K."/>
            <person name="Tanaka S."/>
            <person name="Hara Y."/>
            <person name="Koshikawa S."/>
            <person name="Sagara H."/>
            <person name="Miura T."/>
            <person name="Yokobori S."/>
            <person name="Miyagawa K."/>
            <person name="Suzuki Y."/>
            <person name="Kubo T."/>
            <person name="Oyama M."/>
            <person name="Kohara Y."/>
            <person name="Fujiyama A."/>
            <person name="Arakawa K."/>
            <person name="Katayama T."/>
            <person name="Toyoda A."/>
            <person name="Kunieda T."/>
        </authorList>
    </citation>
    <scope>NUCLEOTIDE SEQUENCE [LARGE SCALE GENOMIC DNA]</scope>
    <source>
        <strain evidence="4 5">YOKOZUNA-1</strain>
    </source>
</reference>
<proteinExistence type="predicted"/>
<gene>
    <name evidence="4" type="primary">RvY_02759-1</name>
    <name evidence="4" type="synonym">RvY_02759.1</name>
    <name evidence="4" type="ORF">RvY_02759</name>
</gene>
<comment type="caution">
    <text evidence="4">The sequence shown here is derived from an EMBL/GenBank/DDBJ whole genome shotgun (WGS) entry which is preliminary data.</text>
</comment>
<dbReference type="Gene3D" id="2.60.40.4100">
    <property type="entry name" value="Zona pellucida, ZP-C domain"/>
    <property type="match status" value="1"/>
</dbReference>
<dbReference type="AlphaFoldDB" id="A0A1D1UVZ6"/>
<evidence type="ECO:0000313" key="5">
    <source>
        <dbReference type="Proteomes" id="UP000186922"/>
    </source>
</evidence>
<protein>
    <recommendedName>
        <fullName evidence="3">ZP domain-containing protein</fullName>
    </recommendedName>
</protein>
<dbReference type="Pfam" id="PF00100">
    <property type="entry name" value="Zona_pellucida"/>
    <property type="match status" value="1"/>
</dbReference>